<dbReference type="Gene3D" id="1.10.760.10">
    <property type="entry name" value="Cytochrome c-like domain"/>
    <property type="match status" value="1"/>
</dbReference>
<protein>
    <submittedName>
        <fullName evidence="8">PSD1 domain-containing protein</fullName>
    </submittedName>
</protein>
<dbReference type="Pfam" id="PF07587">
    <property type="entry name" value="PSD1"/>
    <property type="match status" value="1"/>
</dbReference>
<evidence type="ECO:0000313" key="9">
    <source>
        <dbReference type="Proteomes" id="UP000593765"/>
    </source>
</evidence>
<proteinExistence type="predicted"/>
<evidence type="ECO:0000313" key="8">
    <source>
        <dbReference type="EMBL" id="QOV88788.1"/>
    </source>
</evidence>
<dbReference type="PROSITE" id="PS51007">
    <property type="entry name" value="CYTC"/>
    <property type="match status" value="1"/>
</dbReference>
<evidence type="ECO:0000256" key="6">
    <source>
        <dbReference type="SAM" id="SignalP"/>
    </source>
</evidence>
<name>A0A7M2WTE7_9BACT</name>
<feature type="signal peptide" evidence="6">
    <location>
        <begin position="1"/>
        <end position="20"/>
    </location>
</feature>
<dbReference type="InterPro" id="IPR009056">
    <property type="entry name" value="Cyt_c-like_dom"/>
</dbReference>
<dbReference type="InterPro" id="IPR011429">
    <property type="entry name" value="Cyt_c_Planctomycete-type"/>
</dbReference>
<gene>
    <name evidence="8" type="ORF">IPV69_21560</name>
</gene>
<evidence type="ECO:0000259" key="7">
    <source>
        <dbReference type="PROSITE" id="PS51007"/>
    </source>
</evidence>
<dbReference type="Proteomes" id="UP000593765">
    <property type="component" value="Chromosome"/>
</dbReference>
<feature type="chain" id="PRO_5034595580" evidence="6">
    <location>
        <begin position="21"/>
        <end position="997"/>
    </location>
</feature>
<organism evidence="8 9">
    <name type="scientific">Humisphaera borealis</name>
    <dbReference type="NCBI Taxonomy" id="2807512"/>
    <lineage>
        <taxon>Bacteria</taxon>
        <taxon>Pseudomonadati</taxon>
        <taxon>Planctomycetota</taxon>
        <taxon>Phycisphaerae</taxon>
        <taxon>Tepidisphaerales</taxon>
        <taxon>Tepidisphaeraceae</taxon>
        <taxon>Humisphaera</taxon>
    </lineage>
</organism>
<feature type="region of interest" description="Disordered" evidence="5">
    <location>
        <begin position="930"/>
        <end position="962"/>
    </location>
</feature>
<sequence>MNIRKLLAAILLSGTAGAFAADAPVAAPALTAEQTQFFEAKIRPLLTAKCYDCHSAAQGKSRGSLVLDSRDGWKTGGDTGPALVPGDAENSLLIKAVSYTDANVQMPPKGQKLSDQEIADLTAWVKMGAPDPRVAGAGKMTGLTAKARSHWAYQPVKEPPVPQPKTATQGWIKNPVDAFILAKLEQNGMKPSLPAAREVLIRRVSYDLIGLPPTPEEVKAFVMDRRPDAYERLVDRLLASPHYGERWGRFWLDSARYSDTTGFTENNRKEDYRFAYAWTYRDWVIKAINEDKPYDQFLTEQIAADLLPDAAKKPDSLAALGFLTVGKRFANKQDTIDERIDAVTKSTMAITVSCARCHDHKFDPIPTADYYSLHGVFNSIEEPDEKPLVGAAPTSAAKKDFDAKMAELAKKNRDIYYDVLEETSAEVLPKAAGYILTSLYSRGQFRDPAAKQKTVKEFTLSSRGNGQLLNAIPADKRDDPVFAPFRWFAELGQERYAEAVKDVLDRIAEGGGTKVTLNRRVVAAFKGVSPSSLKSIDDVANVYGKLLASIRPQAKAYIEANRKATSGPVTGYDADLIQLIEVPLKIEPASVMTDAHLREIFGTLKLGETAYGRFIFNEINTLELTHAGGPGRAMVVADLATPQDSPILIRGEANNKGKVVPRQFLQMLTTGERQPFKQGSGRLELAKAIASKDNPLTARVLVNRVWLRHFGEGFVRTPDDLGVQSELPSHPELLDYLASRFVADGWSLKKLHKTILMSSTWQQASDNNPTYTQKDPDNRLLWRANLRRLDFEAIRDTMLQFSGKLDRTIGGKPVNLTDEPYSNRRSVYGYVDRGNLPELLSEFDYADPNRPNSKRATTIVPQQALFFMNSPMSADVARKVCSRPEFLKAGDDYARVRAMYEVIYQRNARPVEVSLAAEFYNTHILAQRAAGNKGKPPAEKTKSQAKADERAKADAAKPIGAKGAIQNTGETVERKPLTIWEQYAQALLFANEIAYVN</sequence>
<dbReference type="EMBL" id="CP063458">
    <property type="protein sequence ID" value="QOV88788.1"/>
    <property type="molecule type" value="Genomic_DNA"/>
</dbReference>
<dbReference type="RefSeq" id="WP_206291793.1">
    <property type="nucleotide sequence ID" value="NZ_CP063458.1"/>
</dbReference>
<evidence type="ECO:0000256" key="3">
    <source>
        <dbReference type="ARBA" id="ARBA00023004"/>
    </source>
</evidence>
<dbReference type="PANTHER" id="PTHR35889">
    <property type="entry name" value="CYCLOINULO-OLIGOSACCHARIDE FRUCTANOTRANSFERASE-RELATED"/>
    <property type="match status" value="1"/>
</dbReference>
<evidence type="ECO:0000256" key="2">
    <source>
        <dbReference type="ARBA" id="ARBA00022723"/>
    </source>
</evidence>
<keyword evidence="1 4" id="KW-0349">Heme</keyword>
<accession>A0A7M2WTE7</accession>
<dbReference type="KEGG" id="hbs:IPV69_21560"/>
<evidence type="ECO:0000256" key="5">
    <source>
        <dbReference type="SAM" id="MobiDB-lite"/>
    </source>
</evidence>
<dbReference type="AlphaFoldDB" id="A0A7M2WTE7"/>
<dbReference type="SUPFAM" id="SSF46626">
    <property type="entry name" value="Cytochrome c"/>
    <property type="match status" value="1"/>
</dbReference>
<keyword evidence="6" id="KW-0732">Signal</keyword>
<dbReference type="GO" id="GO:0046872">
    <property type="term" value="F:metal ion binding"/>
    <property type="evidence" value="ECO:0007669"/>
    <property type="project" value="UniProtKB-KW"/>
</dbReference>
<evidence type="ECO:0000256" key="4">
    <source>
        <dbReference type="PROSITE-ProRule" id="PRU00433"/>
    </source>
</evidence>
<feature type="compositionally biased region" description="Basic and acidic residues" evidence="5">
    <location>
        <begin position="936"/>
        <end position="955"/>
    </location>
</feature>
<dbReference type="GO" id="GO:0009055">
    <property type="term" value="F:electron transfer activity"/>
    <property type="evidence" value="ECO:0007669"/>
    <property type="project" value="InterPro"/>
</dbReference>
<dbReference type="Pfam" id="PF07583">
    <property type="entry name" value="PSCyt2"/>
    <property type="match status" value="1"/>
</dbReference>
<dbReference type="Pfam" id="PF07635">
    <property type="entry name" value="PSCyt1"/>
    <property type="match status" value="1"/>
</dbReference>
<reference evidence="8 9" key="1">
    <citation type="submission" date="2020-10" db="EMBL/GenBank/DDBJ databases">
        <title>Wide distribution of Phycisphaera-like planctomycetes from WD2101 soil group in peatlands and genome analysis of the first cultivated representative.</title>
        <authorList>
            <person name="Dedysh S.N."/>
            <person name="Beletsky A.V."/>
            <person name="Ivanova A."/>
            <person name="Kulichevskaya I.S."/>
            <person name="Suzina N.E."/>
            <person name="Philippov D.A."/>
            <person name="Rakitin A.L."/>
            <person name="Mardanov A.V."/>
            <person name="Ravin N.V."/>
        </authorList>
    </citation>
    <scope>NUCLEOTIDE SEQUENCE [LARGE SCALE GENOMIC DNA]</scope>
    <source>
        <strain evidence="8 9">M1803</strain>
    </source>
</reference>
<dbReference type="InterPro" id="IPR022655">
    <property type="entry name" value="DUF1553"/>
</dbReference>
<dbReference type="InterPro" id="IPR011444">
    <property type="entry name" value="DUF1549"/>
</dbReference>
<dbReference type="GO" id="GO:0020037">
    <property type="term" value="F:heme binding"/>
    <property type="evidence" value="ECO:0007669"/>
    <property type="project" value="InterPro"/>
</dbReference>
<feature type="domain" description="Cytochrome c" evidence="7">
    <location>
        <begin position="29"/>
        <end position="129"/>
    </location>
</feature>
<keyword evidence="2 4" id="KW-0479">Metal-binding</keyword>
<keyword evidence="9" id="KW-1185">Reference proteome</keyword>
<evidence type="ECO:0000256" key="1">
    <source>
        <dbReference type="ARBA" id="ARBA00022617"/>
    </source>
</evidence>
<dbReference type="PANTHER" id="PTHR35889:SF3">
    <property type="entry name" value="F-BOX DOMAIN-CONTAINING PROTEIN"/>
    <property type="match status" value="1"/>
</dbReference>
<keyword evidence="3 4" id="KW-0408">Iron</keyword>
<dbReference type="InterPro" id="IPR036909">
    <property type="entry name" value="Cyt_c-like_dom_sf"/>
</dbReference>